<dbReference type="RefSeq" id="WP_005760043.1">
    <property type="nucleotide sequence ID" value="NZ_AJSX01000022.1"/>
</dbReference>
<evidence type="ECO:0008006" key="3">
    <source>
        <dbReference type="Google" id="ProtNLM"/>
    </source>
</evidence>
<dbReference type="AlphaFoldDB" id="I3DEJ1"/>
<evidence type="ECO:0000313" key="1">
    <source>
        <dbReference type="EMBL" id="EIJ70134.1"/>
    </source>
</evidence>
<dbReference type="OrthoDB" id="5690291at2"/>
<sequence length="177" mass="20147">MQKKILITLCGLLLVGCASQNKQDVFVTKQDLLGEWNCTTQYPEMDLVTVDNLTIHQDGSLFNEGVMINHNVFVYGVEQKGTWQLNGNALTYRMPTNKVTRKHSDKVIALLAKDKNLKSAEEKLFKLYSSPPSTPEGELIDLMIIGRGKRPADNREFLLLEQKIDTHRFGNVCYRMD</sequence>
<gene>
    <name evidence="1" type="ORF">HMPREF1052_1558</name>
</gene>
<dbReference type="PATRIC" id="fig|1095749.3.peg.887"/>
<comment type="caution">
    <text evidence="1">The sequence shown here is derived from an EMBL/GenBank/DDBJ whole genome shotgun (WGS) entry which is preliminary data.</text>
</comment>
<reference evidence="1 2" key="1">
    <citation type="submission" date="2012-03" db="EMBL/GenBank/DDBJ databases">
        <authorList>
            <person name="Harkins D.M."/>
            <person name="Madupu R."/>
            <person name="Durkin A.S."/>
            <person name="Torralba M."/>
            <person name="Methe B."/>
            <person name="Sutton G.G."/>
            <person name="Nelson K.E."/>
        </authorList>
    </citation>
    <scope>NUCLEOTIDE SEQUENCE [LARGE SCALE GENOMIC DNA]</scope>
    <source>
        <strain evidence="1 2">CCUG 2042</strain>
    </source>
</reference>
<dbReference type="PROSITE" id="PS51257">
    <property type="entry name" value="PROKAR_LIPOPROTEIN"/>
    <property type="match status" value="1"/>
</dbReference>
<name>I3DEJ1_9PAST</name>
<dbReference type="EMBL" id="AJSX01000022">
    <property type="protein sequence ID" value="EIJ70134.1"/>
    <property type="molecule type" value="Genomic_DNA"/>
</dbReference>
<proteinExistence type="predicted"/>
<protein>
    <recommendedName>
        <fullName evidence="3">Lipoprotein</fullName>
    </recommendedName>
</protein>
<keyword evidence="2" id="KW-1185">Reference proteome</keyword>
<dbReference type="eggNOG" id="ENOG5031K09">
    <property type="taxonomic scope" value="Bacteria"/>
</dbReference>
<evidence type="ECO:0000313" key="2">
    <source>
        <dbReference type="Proteomes" id="UP000006457"/>
    </source>
</evidence>
<dbReference type="Proteomes" id="UP000006457">
    <property type="component" value="Unassembled WGS sequence"/>
</dbReference>
<accession>I3DEJ1</accession>
<organism evidence="1 2">
    <name type="scientific">Pasteurella bettyae CCUG 2042</name>
    <dbReference type="NCBI Taxonomy" id="1095749"/>
    <lineage>
        <taxon>Bacteria</taxon>
        <taxon>Pseudomonadati</taxon>
        <taxon>Pseudomonadota</taxon>
        <taxon>Gammaproteobacteria</taxon>
        <taxon>Pasteurellales</taxon>
        <taxon>Pasteurellaceae</taxon>
        <taxon>Pasteurella</taxon>
    </lineage>
</organism>